<dbReference type="EMBL" id="LCWF01000085">
    <property type="protein sequence ID" value="KKY21470.1"/>
    <property type="molecule type" value="Genomic_DNA"/>
</dbReference>
<reference evidence="3 4" key="2">
    <citation type="submission" date="2015-05" db="EMBL/GenBank/DDBJ databases">
        <authorList>
            <person name="Morales-Cruz A."/>
            <person name="Amrine K.C."/>
            <person name="Cantu D."/>
        </authorList>
    </citation>
    <scope>NUCLEOTIDE SEQUENCE [LARGE SCALE GENOMIC DNA]</scope>
    <source>
        <strain evidence="3">UCRPC4</strain>
    </source>
</reference>
<feature type="region of interest" description="Disordered" evidence="1">
    <location>
        <begin position="51"/>
        <end position="117"/>
    </location>
</feature>
<name>A0A0G2GXU6_PHACM</name>
<comment type="caution">
    <text evidence="3">The sequence shown here is derived from an EMBL/GenBank/DDBJ whole genome shotgun (WGS) entry which is preliminary data.</text>
</comment>
<feature type="region of interest" description="Disordered" evidence="1">
    <location>
        <begin position="133"/>
        <end position="364"/>
    </location>
</feature>
<feature type="compositionally biased region" description="Basic and acidic residues" evidence="1">
    <location>
        <begin position="154"/>
        <end position="165"/>
    </location>
</feature>
<organism evidence="3 4">
    <name type="scientific">Phaeomoniella chlamydospora</name>
    <name type="common">Phaeoacremonium chlamydosporum</name>
    <dbReference type="NCBI Taxonomy" id="158046"/>
    <lineage>
        <taxon>Eukaryota</taxon>
        <taxon>Fungi</taxon>
        <taxon>Dikarya</taxon>
        <taxon>Ascomycota</taxon>
        <taxon>Pezizomycotina</taxon>
        <taxon>Eurotiomycetes</taxon>
        <taxon>Chaetothyriomycetidae</taxon>
        <taxon>Phaeomoniellales</taxon>
        <taxon>Phaeomoniellaceae</taxon>
        <taxon>Phaeomoniella</taxon>
    </lineage>
</organism>
<evidence type="ECO:0000256" key="1">
    <source>
        <dbReference type="SAM" id="MobiDB-lite"/>
    </source>
</evidence>
<reference evidence="3 4" key="1">
    <citation type="submission" date="2015-05" db="EMBL/GenBank/DDBJ databases">
        <title>Distinctive expansion of gene families associated with plant cell wall degradation and secondary metabolism in the genomes of grapevine trunk pathogens.</title>
        <authorList>
            <person name="Lawrence D.P."/>
            <person name="Travadon R."/>
            <person name="Rolshausen P.E."/>
            <person name="Baumgartner K."/>
        </authorList>
    </citation>
    <scope>NUCLEOTIDE SEQUENCE [LARGE SCALE GENOMIC DNA]</scope>
    <source>
        <strain evidence="3">UCRPC4</strain>
    </source>
</reference>
<evidence type="ECO:0000313" key="3">
    <source>
        <dbReference type="EMBL" id="KKY21470.1"/>
    </source>
</evidence>
<protein>
    <submittedName>
        <fullName evidence="3">Uncharacterized protein</fullName>
    </submittedName>
</protein>
<evidence type="ECO:0000256" key="2">
    <source>
        <dbReference type="SAM" id="SignalP"/>
    </source>
</evidence>
<keyword evidence="4" id="KW-1185">Reference proteome</keyword>
<feature type="chain" id="PRO_5002544847" evidence="2">
    <location>
        <begin position="21"/>
        <end position="364"/>
    </location>
</feature>
<feature type="compositionally biased region" description="Polar residues" evidence="1">
    <location>
        <begin position="243"/>
        <end position="253"/>
    </location>
</feature>
<feature type="compositionally biased region" description="Polar residues" evidence="1">
    <location>
        <begin position="196"/>
        <end position="205"/>
    </location>
</feature>
<feature type="compositionally biased region" description="Basic and acidic residues" evidence="1">
    <location>
        <begin position="51"/>
        <end position="107"/>
    </location>
</feature>
<dbReference type="Proteomes" id="UP000053317">
    <property type="component" value="Unassembled WGS sequence"/>
</dbReference>
<proteinExistence type="predicted"/>
<dbReference type="AlphaFoldDB" id="A0A0G2GXU6"/>
<keyword evidence="2" id="KW-0732">Signal</keyword>
<dbReference type="OrthoDB" id="3926760at2759"/>
<feature type="signal peptide" evidence="2">
    <location>
        <begin position="1"/>
        <end position="20"/>
    </location>
</feature>
<sequence length="364" mass="39228">MPAIPGVIITVSILIAAGLAAYESPEVRRWVENSRRKIAFALHSLGDEISPKVKENKKHDPSMDEEKTSEAEERRRQARAEIIERGRVMEEQRRKRKEGRVSGKRDSGVGSFDSLVDEDGNLKKDLATQDDVVKATSIEPGSSSPAGLTKRNIQRHESESLRELGKPSQSSDTGLPPSYEQELRQNWDLPLPPITTAASQTSHASESILDLTPTSEFPDPEISVPALSASPQALQHGEYFTISHPSDTASRTLSSPSPSQSAASASSSYYYYAHPNAPNVPISHPAPATRSQTQHLPLSSAASTADTSDLEHIRGSDLGSELGLPSNNSGVGPFSDEDEEEADGVKTPEGSLWTDVGSEVSGDQ</sequence>
<gene>
    <name evidence="3" type="ORF">UCRPC4_g03733</name>
</gene>
<accession>A0A0G2GXU6</accession>
<evidence type="ECO:0000313" key="4">
    <source>
        <dbReference type="Proteomes" id="UP000053317"/>
    </source>
</evidence>
<feature type="compositionally biased region" description="Low complexity" evidence="1">
    <location>
        <begin position="254"/>
        <end position="273"/>
    </location>
</feature>